<dbReference type="InterPro" id="IPR005325">
    <property type="entry name" value="DUF308_memb"/>
</dbReference>
<dbReference type="PANTHER" id="PTHR34989:SF1">
    <property type="entry name" value="PROTEIN HDED"/>
    <property type="match status" value="1"/>
</dbReference>
<keyword evidence="1" id="KW-0812">Transmembrane</keyword>
<feature type="transmembrane region" description="Helical" evidence="1">
    <location>
        <begin position="91"/>
        <end position="112"/>
    </location>
</feature>
<accession>A0A090D321</accession>
<feature type="transmembrane region" description="Helical" evidence="1">
    <location>
        <begin position="12"/>
        <end position="29"/>
    </location>
</feature>
<dbReference type="GO" id="GO:0005886">
    <property type="term" value="C:plasma membrane"/>
    <property type="evidence" value="ECO:0007669"/>
    <property type="project" value="TreeGrafter"/>
</dbReference>
<organism evidence="2 3">
    <name type="scientific">Candidatus Criblamydia sequanensis CRIB-18</name>
    <dbReference type="NCBI Taxonomy" id="1437425"/>
    <lineage>
        <taxon>Bacteria</taxon>
        <taxon>Pseudomonadati</taxon>
        <taxon>Chlamydiota</taxon>
        <taxon>Chlamydiia</taxon>
        <taxon>Parachlamydiales</taxon>
        <taxon>Candidatus Criblamydiaceae</taxon>
        <taxon>Candidatus Criblamydia</taxon>
    </lineage>
</organism>
<dbReference type="InterPro" id="IPR052712">
    <property type="entry name" value="Acid_resist_chaperone_HdeD"/>
</dbReference>
<feature type="transmembrane region" description="Helical" evidence="1">
    <location>
        <begin position="149"/>
        <end position="173"/>
    </location>
</feature>
<feature type="transmembrane region" description="Helical" evidence="1">
    <location>
        <begin position="124"/>
        <end position="143"/>
    </location>
</feature>
<feature type="transmembrane region" description="Helical" evidence="1">
    <location>
        <begin position="66"/>
        <end position="85"/>
    </location>
</feature>
<evidence type="ECO:0000256" key="1">
    <source>
        <dbReference type="SAM" id="Phobius"/>
    </source>
</evidence>
<feature type="transmembrane region" description="Helical" evidence="1">
    <location>
        <begin position="35"/>
        <end position="54"/>
    </location>
</feature>
<dbReference type="Pfam" id="PF03729">
    <property type="entry name" value="DUF308"/>
    <property type="match status" value="1"/>
</dbReference>
<name>A0A090D321_9BACT</name>
<dbReference type="RefSeq" id="WP_053332041.1">
    <property type="nucleotide sequence ID" value="NZ_CCEJ010000013.1"/>
</dbReference>
<evidence type="ECO:0000313" key="3">
    <source>
        <dbReference type="Proteomes" id="UP000031552"/>
    </source>
</evidence>
<reference evidence="2" key="2">
    <citation type="submission" date="2014-09" db="EMBL/GenBank/DDBJ databases">
        <title>Criblamydia sequanensis harbors a mega-plasmid encoding arsenite resistance.</title>
        <authorList>
            <person name="Bertelli C."/>
            <person name="Goesmann A."/>
            <person name="Greub G."/>
        </authorList>
    </citation>
    <scope>NUCLEOTIDE SEQUENCE [LARGE SCALE GENOMIC DNA]</scope>
    <source>
        <strain evidence="2">CRIB-18</strain>
    </source>
</reference>
<reference evidence="2" key="1">
    <citation type="submission" date="2013-12" db="EMBL/GenBank/DDBJ databases">
        <authorList>
            <person name="Linke B."/>
        </authorList>
    </citation>
    <scope>NUCLEOTIDE SEQUENCE [LARGE SCALE GENOMIC DNA]</scope>
    <source>
        <strain evidence="2">CRIB-18</strain>
    </source>
</reference>
<dbReference type="AlphaFoldDB" id="A0A090D321"/>
<keyword evidence="1" id="KW-0472">Membrane</keyword>
<comment type="caution">
    <text evidence="2">The sequence shown here is derived from an EMBL/GenBank/DDBJ whole genome shotgun (WGS) entry which is preliminary data.</text>
</comment>
<keyword evidence="1" id="KW-1133">Transmembrane helix</keyword>
<dbReference type="PANTHER" id="PTHR34989">
    <property type="entry name" value="PROTEIN HDED"/>
    <property type="match status" value="1"/>
</dbReference>
<gene>
    <name evidence="2" type="ORF">CSEC_2329</name>
</gene>
<dbReference type="EMBL" id="CCEJ010000013">
    <property type="protein sequence ID" value="CDR35135.1"/>
    <property type="molecule type" value="Genomic_DNA"/>
</dbReference>
<sequence length="180" mass="19595">MQETIRSLRPYFFFESLVFILLGIAALAVPFIFTLSIGLLIGSLFLIGGLVQGFRTLKSGVHSTGFWPSLLVSILYVLVGLYLLFFPLRGAVTLTLLLAVYFFLEGIFKIFFSISARNLPQAGLVFISGLLSFLIGYIIYAALPGSASWAIGVLVGIDLLIIGITLLIITLSVPKSSERI</sequence>
<dbReference type="OrthoDB" id="9815400at2"/>
<dbReference type="eggNOG" id="COG3247">
    <property type="taxonomic scope" value="Bacteria"/>
</dbReference>
<protein>
    <submittedName>
        <fullName evidence="2">Conserved putative membrane protein</fullName>
    </submittedName>
</protein>
<keyword evidence="3" id="KW-1185">Reference proteome</keyword>
<evidence type="ECO:0000313" key="2">
    <source>
        <dbReference type="EMBL" id="CDR35135.1"/>
    </source>
</evidence>
<proteinExistence type="predicted"/>
<dbReference type="Proteomes" id="UP000031552">
    <property type="component" value="Unassembled WGS sequence"/>
</dbReference>